<evidence type="ECO:0000256" key="1">
    <source>
        <dbReference type="SAM" id="MobiDB-lite"/>
    </source>
</evidence>
<evidence type="ECO:0000313" key="3">
    <source>
        <dbReference type="Proteomes" id="UP000504636"/>
    </source>
</evidence>
<gene>
    <name evidence="2 4" type="ORF">BDZ99DRAFT_480760</name>
</gene>
<protein>
    <submittedName>
        <fullName evidence="2 4">Uncharacterized protein</fullName>
    </submittedName>
</protein>
<accession>A0A6A6Y986</accession>
<reference evidence="4" key="2">
    <citation type="submission" date="2020-04" db="EMBL/GenBank/DDBJ databases">
        <authorList>
            <consortium name="NCBI Genome Project"/>
        </authorList>
    </citation>
    <scope>NUCLEOTIDE SEQUENCE</scope>
    <source>
        <strain evidence="4">CBS 304.34</strain>
    </source>
</reference>
<dbReference type="OrthoDB" id="5398665at2759"/>
<proteinExistence type="predicted"/>
<feature type="region of interest" description="Disordered" evidence="1">
    <location>
        <begin position="117"/>
        <end position="149"/>
    </location>
</feature>
<dbReference type="GeneID" id="54463241"/>
<reference evidence="4" key="3">
    <citation type="submission" date="2025-04" db="UniProtKB">
        <authorList>
            <consortium name="RefSeq"/>
        </authorList>
    </citation>
    <scope>IDENTIFICATION</scope>
    <source>
        <strain evidence="4">CBS 304.34</strain>
    </source>
</reference>
<organism evidence="2">
    <name type="scientific">Mytilinidion resinicola</name>
    <dbReference type="NCBI Taxonomy" id="574789"/>
    <lineage>
        <taxon>Eukaryota</taxon>
        <taxon>Fungi</taxon>
        <taxon>Dikarya</taxon>
        <taxon>Ascomycota</taxon>
        <taxon>Pezizomycotina</taxon>
        <taxon>Dothideomycetes</taxon>
        <taxon>Pleosporomycetidae</taxon>
        <taxon>Mytilinidiales</taxon>
        <taxon>Mytilinidiaceae</taxon>
        <taxon>Mytilinidion</taxon>
    </lineage>
</organism>
<feature type="region of interest" description="Disordered" evidence="1">
    <location>
        <begin position="1"/>
        <end position="33"/>
    </location>
</feature>
<dbReference type="EMBL" id="MU003710">
    <property type="protein sequence ID" value="KAF2805381.1"/>
    <property type="molecule type" value="Genomic_DNA"/>
</dbReference>
<keyword evidence="3" id="KW-1185">Reference proteome</keyword>
<feature type="compositionally biased region" description="Basic residues" evidence="1">
    <location>
        <begin position="23"/>
        <end position="32"/>
    </location>
</feature>
<feature type="compositionally biased region" description="Basic residues" evidence="1">
    <location>
        <begin position="137"/>
        <end position="149"/>
    </location>
</feature>
<dbReference type="Proteomes" id="UP000504636">
    <property type="component" value="Unplaced"/>
</dbReference>
<evidence type="ECO:0000313" key="4">
    <source>
        <dbReference type="RefSeq" id="XP_033572345.1"/>
    </source>
</evidence>
<dbReference type="AlphaFoldDB" id="A0A6A6Y986"/>
<sequence length="149" mass="16873">MFDANAFGPKDSRVGASRGTKTQPRRGQRPRATKGFLAIACPLMGITTPSEYFAKFGWPLMYDPESPCSHERVSQRASLSGRRPSQQHTFAKFEWLIVYNPEGKPMLARTNFPTRESFGPKGLHNNIACERPGQTLSRHRVRPRPRCRS</sequence>
<name>A0A6A6Y986_9PEZI</name>
<dbReference type="RefSeq" id="XP_033572345.1">
    <property type="nucleotide sequence ID" value="XM_033722348.1"/>
</dbReference>
<reference evidence="2 4" key="1">
    <citation type="journal article" date="2020" name="Stud. Mycol.">
        <title>101 Dothideomycetes genomes: a test case for predicting lifestyles and emergence of pathogens.</title>
        <authorList>
            <person name="Haridas S."/>
            <person name="Albert R."/>
            <person name="Binder M."/>
            <person name="Bloem J."/>
            <person name="Labutti K."/>
            <person name="Salamov A."/>
            <person name="Andreopoulos B."/>
            <person name="Baker S."/>
            <person name="Barry K."/>
            <person name="Bills G."/>
            <person name="Bluhm B."/>
            <person name="Cannon C."/>
            <person name="Castanera R."/>
            <person name="Culley D."/>
            <person name="Daum C."/>
            <person name="Ezra D."/>
            <person name="Gonzalez J."/>
            <person name="Henrissat B."/>
            <person name="Kuo A."/>
            <person name="Liang C."/>
            <person name="Lipzen A."/>
            <person name="Lutzoni F."/>
            <person name="Magnuson J."/>
            <person name="Mondo S."/>
            <person name="Nolan M."/>
            <person name="Ohm R."/>
            <person name="Pangilinan J."/>
            <person name="Park H.-J."/>
            <person name="Ramirez L."/>
            <person name="Alfaro M."/>
            <person name="Sun H."/>
            <person name="Tritt A."/>
            <person name="Yoshinaga Y."/>
            <person name="Zwiers L.-H."/>
            <person name="Turgeon B."/>
            <person name="Goodwin S."/>
            <person name="Spatafora J."/>
            <person name="Crous P."/>
            <person name="Grigoriev I."/>
        </authorList>
    </citation>
    <scope>NUCLEOTIDE SEQUENCE</scope>
    <source>
        <strain evidence="2 4">CBS 304.34</strain>
    </source>
</reference>
<evidence type="ECO:0000313" key="2">
    <source>
        <dbReference type="EMBL" id="KAF2805381.1"/>
    </source>
</evidence>